<gene>
    <name evidence="7" type="ORF">TCAL_10300</name>
</gene>
<comment type="function">
    <text evidence="5">Catalyzes the reversible phosphorolysis of thymidine. The produced molecules are then utilized as carbon and energy sources or in the rescue of pyrimidine bases for nucleotide synthesis.</text>
</comment>
<dbReference type="Pfam" id="PF02885">
    <property type="entry name" value="Glycos_trans_3N"/>
    <property type="match status" value="1"/>
</dbReference>
<dbReference type="GO" id="GO:0009032">
    <property type="term" value="F:thymidine phosphorylase activity"/>
    <property type="evidence" value="ECO:0007669"/>
    <property type="project" value="UniProtKB-UniRule"/>
</dbReference>
<keyword evidence="4 5" id="KW-0808">Transferase</keyword>
<evidence type="ECO:0000256" key="1">
    <source>
        <dbReference type="ARBA" id="ARBA00006915"/>
    </source>
</evidence>
<dbReference type="PANTHER" id="PTHR10515:SF0">
    <property type="entry name" value="THYMIDINE PHOSPHORYLASE"/>
    <property type="match status" value="1"/>
</dbReference>
<dbReference type="InterPro" id="IPR018090">
    <property type="entry name" value="Pyrmidine_PPas_bac/euk"/>
</dbReference>
<dbReference type="EMBL" id="VCGU01000009">
    <property type="protein sequence ID" value="TRY70721.1"/>
    <property type="molecule type" value="Genomic_DNA"/>
</dbReference>
<dbReference type="InterPro" id="IPR035902">
    <property type="entry name" value="Nuc_phospho_transferase"/>
</dbReference>
<dbReference type="InterPro" id="IPR000312">
    <property type="entry name" value="Glycosyl_Trfase_fam3"/>
</dbReference>
<dbReference type="SUPFAM" id="SSF52418">
    <property type="entry name" value="Nucleoside phosphorylase/phosphoribosyltransferase catalytic domain"/>
    <property type="match status" value="1"/>
</dbReference>
<dbReference type="Gene3D" id="1.20.970.10">
    <property type="entry name" value="Transferase, Pyrimidine Nucleoside Phosphorylase, Chain C"/>
    <property type="match status" value="1"/>
</dbReference>
<protein>
    <recommendedName>
        <fullName evidence="5">Thymidine phosphorylase</fullName>
        <shortName evidence="5">TP</shortName>
        <ecNumber evidence="5">2.4.2.4</ecNumber>
    </recommendedName>
    <alternativeName>
        <fullName evidence="5">TdRPase</fullName>
    </alternativeName>
</protein>
<dbReference type="InterPro" id="IPR036320">
    <property type="entry name" value="Glycosyl_Trfase_fam3_N_dom_sf"/>
</dbReference>
<dbReference type="GO" id="GO:0006213">
    <property type="term" value="P:pyrimidine nucleoside metabolic process"/>
    <property type="evidence" value="ECO:0007669"/>
    <property type="project" value="UniProtKB-UniRule"/>
</dbReference>
<dbReference type="InterPro" id="IPR000053">
    <property type="entry name" value="Thymidine/pyrmidine_PPase"/>
</dbReference>
<dbReference type="GO" id="GO:0004645">
    <property type="term" value="F:1,4-alpha-oligoglucan phosphorylase activity"/>
    <property type="evidence" value="ECO:0007669"/>
    <property type="project" value="InterPro"/>
</dbReference>
<dbReference type="InterPro" id="IPR036566">
    <property type="entry name" value="PYNP-like_C_sf"/>
</dbReference>
<dbReference type="EC" id="2.4.2.4" evidence="5"/>
<reference evidence="7 8" key="1">
    <citation type="journal article" date="2018" name="Nat. Ecol. Evol.">
        <title>Genomic signatures of mitonuclear coevolution across populations of Tigriopus californicus.</title>
        <authorList>
            <person name="Barreto F.S."/>
            <person name="Watson E.T."/>
            <person name="Lima T.G."/>
            <person name="Willett C.S."/>
            <person name="Edmands S."/>
            <person name="Li W."/>
            <person name="Burton R.S."/>
        </authorList>
    </citation>
    <scope>NUCLEOTIDE SEQUENCE [LARGE SCALE GENOMIC DNA]</scope>
    <source>
        <strain evidence="7 8">San Diego</strain>
    </source>
</reference>
<dbReference type="STRING" id="6832.A0A553NZ65"/>
<accession>A0A553NZ65</accession>
<dbReference type="PIRSF" id="PIRSF000478">
    <property type="entry name" value="TP_PyNP"/>
    <property type="match status" value="1"/>
</dbReference>
<dbReference type="PANTHER" id="PTHR10515">
    <property type="entry name" value="THYMIDINE PHOSPHORYLASE"/>
    <property type="match status" value="1"/>
</dbReference>
<keyword evidence="8" id="KW-1185">Reference proteome</keyword>
<comment type="subunit">
    <text evidence="2 5">Homodimer.</text>
</comment>
<evidence type="ECO:0000313" key="8">
    <source>
        <dbReference type="Proteomes" id="UP000318571"/>
    </source>
</evidence>
<dbReference type="GO" id="GO:0006206">
    <property type="term" value="P:pyrimidine nucleobase metabolic process"/>
    <property type="evidence" value="ECO:0007669"/>
    <property type="project" value="InterPro"/>
</dbReference>
<dbReference type="AlphaFoldDB" id="A0A553NZ65"/>
<dbReference type="Pfam" id="PF07831">
    <property type="entry name" value="PYNP_C"/>
    <property type="match status" value="1"/>
</dbReference>
<evidence type="ECO:0000256" key="2">
    <source>
        <dbReference type="ARBA" id="ARBA00011738"/>
    </source>
</evidence>
<dbReference type="InterPro" id="IPR017459">
    <property type="entry name" value="Glycosyl_Trfase_fam3_N_dom"/>
</dbReference>
<dbReference type="NCBIfam" id="TIGR02644">
    <property type="entry name" value="Y_phosphoryl"/>
    <property type="match status" value="1"/>
</dbReference>
<dbReference type="SMART" id="SM00941">
    <property type="entry name" value="PYNP_C"/>
    <property type="match status" value="1"/>
</dbReference>
<evidence type="ECO:0000256" key="4">
    <source>
        <dbReference type="ARBA" id="ARBA00022679"/>
    </source>
</evidence>
<evidence type="ECO:0000259" key="6">
    <source>
        <dbReference type="SMART" id="SM00941"/>
    </source>
</evidence>
<sequence length="464" mass="49374">MADINVRIPDLIEKKKDGKEFTDDEIKFFIDKLLSGGVADSQLGAWLMATCIRGLNTQETYALTKAMTDTGSMLQWPEEWKSILVDKHSTGGVGDKVSLVLAPALAAVGLKVPMISGRGLGITGGTLDKLESIPGYRVSLSVKEIHNILDQVGCCIAGQTGTIAPADKKMYACRDITGTVQNLSLVTSSIVCKKAAENLRALVLDVKFGNGSFCTTEDEAAKLAASLISVSRKFGMKTSAVISSMNCPLGCTVGNSLEVEESIECLKGKGPADLRELVIVEGSLLMASVKDISLEEGEIAIKTVLDDGSALSKFRDMIMLQGVSRETAEDLCHGSIWKALKSPQTTTDIKAKKSGVVRNINARKVATVSQFLGAGRAQPSDQIDHSVGVKLKLLNGQKVGFGESWATVYHQGEALPEHLLEIMAEAIEIDEVACSTNGASPSPSKIVRTVTDTDATNNLVQSLS</sequence>
<proteinExistence type="inferred from homology"/>
<comment type="pathway">
    <text evidence="5">Pyrimidine metabolism; dTMP biosynthesis via salvage pathway; dTMP from thymine: step 1/2.</text>
</comment>
<keyword evidence="3 5" id="KW-0328">Glycosyltransferase</keyword>
<dbReference type="Pfam" id="PF00591">
    <property type="entry name" value="Glycos_transf_3"/>
    <property type="match status" value="1"/>
</dbReference>
<dbReference type="NCBIfam" id="NF004490">
    <property type="entry name" value="PRK05820.1"/>
    <property type="match status" value="1"/>
</dbReference>
<comment type="caution">
    <text evidence="7">The sequence shown here is derived from an EMBL/GenBank/DDBJ whole genome shotgun (WGS) entry which is preliminary data.</text>
</comment>
<organism evidence="7 8">
    <name type="scientific">Tigriopus californicus</name>
    <name type="common">Marine copepod</name>
    <dbReference type="NCBI Taxonomy" id="6832"/>
    <lineage>
        <taxon>Eukaryota</taxon>
        <taxon>Metazoa</taxon>
        <taxon>Ecdysozoa</taxon>
        <taxon>Arthropoda</taxon>
        <taxon>Crustacea</taxon>
        <taxon>Multicrustacea</taxon>
        <taxon>Hexanauplia</taxon>
        <taxon>Copepoda</taxon>
        <taxon>Harpacticoida</taxon>
        <taxon>Harpacticidae</taxon>
        <taxon>Tigriopus</taxon>
    </lineage>
</organism>
<evidence type="ECO:0000313" key="7">
    <source>
        <dbReference type="EMBL" id="TRY70721.1"/>
    </source>
</evidence>
<feature type="domain" description="Pyrimidine nucleoside phosphorylase C-terminal" evidence="6">
    <location>
        <begin position="356"/>
        <end position="430"/>
    </location>
</feature>
<dbReference type="GO" id="GO:0005829">
    <property type="term" value="C:cytosol"/>
    <property type="evidence" value="ECO:0007669"/>
    <property type="project" value="TreeGrafter"/>
</dbReference>
<dbReference type="Gene3D" id="3.40.1030.10">
    <property type="entry name" value="Nucleoside phosphorylase/phosphoribosyltransferase catalytic domain"/>
    <property type="match status" value="1"/>
</dbReference>
<comment type="similarity">
    <text evidence="1 5">Belongs to the thymidine/pyrimidine-nucleoside phosphorylase family.</text>
</comment>
<dbReference type="OrthoDB" id="445007at2759"/>
<dbReference type="FunFam" id="3.40.1030.10:FF:000003">
    <property type="entry name" value="Pyrimidine-nucleoside phosphorylase"/>
    <property type="match status" value="1"/>
</dbReference>
<evidence type="ECO:0000256" key="5">
    <source>
        <dbReference type="PIRNR" id="PIRNR000478"/>
    </source>
</evidence>
<dbReference type="PROSITE" id="PS00647">
    <property type="entry name" value="THYMID_PHOSPHORYLASE"/>
    <property type="match status" value="1"/>
</dbReference>
<dbReference type="Gene3D" id="3.90.1170.30">
    <property type="entry name" value="Pyrimidine nucleoside phosphorylase-like, C-terminal domain"/>
    <property type="match status" value="1"/>
</dbReference>
<dbReference type="SUPFAM" id="SSF54680">
    <property type="entry name" value="Pyrimidine nucleoside phosphorylase C-terminal domain"/>
    <property type="match status" value="1"/>
</dbReference>
<dbReference type="OMA" id="VWGGATN"/>
<dbReference type="UniPathway" id="UPA00578">
    <property type="reaction ID" value="UER00638"/>
</dbReference>
<dbReference type="Proteomes" id="UP000318571">
    <property type="component" value="Chromosome 9"/>
</dbReference>
<name>A0A553NZ65_TIGCA</name>
<comment type="catalytic activity">
    <reaction evidence="5">
        <text>thymidine + phosphate = 2-deoxy-alpha-D-ribose 1-phosphate + thymine</text>
        <dbReference type="Rhea" id="RHEA:16037"/>
        <dbReference type="ChEBI" id="CHEBI:17748"/>
        <dbReference type="ChEBI" id="CHEBI:17821"/>
        <dbReference type="ChEBI" id="CHEBI:43474"/>
        <dbReference type="ChEBI" id="CHEBI:57259"/>
        <dbReference type="EC" id="2.4.2.4"/>
    </reaction>
</comment>
<dbReference type="InterPro" id="IPR017872">
    <property type="entry name" value="Pyrmidine_PPase_CS"/>
</dbReference>
<dbReference type="SUPFAM" id="SSF47648">
    <property type="entry name" value="Nucleoside phosphorylase/phosphoribosyltransferase N-terminal domain"/>
    <property type="match status" value="1"/>
</dbReference>
<evidence type="ECO:0000256" key="3">
    <source>
        <dbReference type="ARBA" id="ARBA00022676"/>
    </source>
</evidence>
<dbReference type="InterPro" id="IPR013102">
    <property type="entry name" value="PYNP_C"/>
</dbReference>